<protein>
    <submittedName>
        <fullName evidence="2">PDZ domain-containing protein</fullName>
    </submittedName>
</protein>
<organism evidence="2 3">
    <name type="scientific">Microbulbifer taiwanensis</name>
    <dbReference type="NCBI Taxonomy" id="986746"/>
    <lineage>
        <taxon>Bacteria</taxon>
        <taxon>Pseudomonadati</taxon>
        <taxon>Pseudomonadota</taxon>
        <taxon>Gammaproteobacteria</taxon>
        <taxon>Cellvibrionales</taxon>
        <taxon>Microbulbiferaceae</taxon>
        <taxon>Microbulbifer</taxon>
    </lineage>
</organism>
<reference evidence="3" key="1">
    <citation type="journal article" date="2019" name="Int. J. Syst. Evol. Microbiol.">
        <title>The Global Catalogue of Microorganisms (GCM) 10K type strain sequencing project: providing services to taxonomists for standard genome sequencing and annotation.</title>
        <authorList>
            <consortium name="The Broad Institute Genomics Platform"/>
            <consortium name="The Broad Institute Genome Sequencing Center for Infectious Disease"/>
            <person name="Wu L."/>
            <person name="Ma J."/>
        </authorList>
    </citation>
    <scope>NUCLEOTIDE SEQUENCE [LARGE SCALE GENOMIC DNA]</scope>
    <source>
        <strain evidence="3">CGMCC 1.13718</strain>
    </source>
</reference>
<accession>A0ABW1YJV5</accession>
<dbReference type="Proteomes" id="UP001596425">
    <property type="component" value="Unassembled WGS sequence"/>
</dbReference>
<dbReference type="InterPro" id="IPR036034">
    <property type="entry name" value="PDZ_sf"/>
</dbReference>
<dbReference type="SUPFAM" id="SSF50156">
    <property type="entry name" value="PDZ domain-like"/>
    <property type="match status" value="1"/>
</dbReference>
<dbReference type="Pfam" id="PF13180">
    <property type="entry name" value="PDZ_2"/>
    <property type="match status" value="1"/>
</dbReference>
<dbReference type="InterPro" id="IPR001478">
    <property type="entry name" value="PDZ"/>
</dbReference>
<evidence type="ECO:0000259" key="1">
    <source>
        <dbReference type="PROSITE" id="PS50106"/>
    </source>
</evidence>
<dbReference type="EMBL" id="JBHSVR010000001">
    <property type="protein sequence ID" value="MFC6632173.1"/>
    <property type="molecule type" value="Genomic_DNA"/>
</dbReference>
<name>A0ABW1YJV5_9GAMM</name>
<dbReference type="Gene3D" id="2.30.42.10">
    <property type="match status" value="1"/>
</dbReference>
<gene>
    <name evidence="2" type="ORF">ACFQBM_02715</name>
</gene>
<sequence>MQIGKPTLISAVTLLLILVTYAVNGALTQNKSAGTTSAPGTKSGLARLFSGADDSLERRIENLETSLTSANRIQSELLELVEELHQRLDHYAPRTSEEGRTAAVNMVDEQHAELQPQHHSRREHYRRHRDRQLQRMIDAGLNPDRAEYILAKQERFQYEHMKLSYEYRHLKNKSSDEAKSLREQLNVYSHPRKMFEHELGEQEFELYLEANGGRQEMRIDRVVADTPASSAGLQPGDRIVSYNGERVFHMGDLRTQVYRVAPGQTVRVEVQREGSSSREVIYVPSGPLGIQG</sequence>
<evidence type="ECO:0000313" key="2">
    <source>
        <dbReference type="EMBL" id="MFC6632173.1"/>
    </source>
</evidence>
<feature type="domain" description="PDZ" evidence="1">
    <location>
        <begin position="200"/>
        <end position="274"/>
    </location>
</feature>
<comment type="caution">
    <text evidence="2">The sequence shown here is derived from an EMBL/GenBank/DDBJ whole genome shotgun (WGS) entry which is preliminary data.</text>
</comment>
<proteinExistence type="predicted"/>
<dbReference type="SMART" id="SM00228">
    <property type="entry name" value="PDZ"/>
    <property type="match status" value="1"/>
</dbReference>
<evidence type="ECO:0000313" key="3">
    <source>
        <dbReference type="Proteomes" id="UP001596425"/>
    </source>
</evidence>
<dbReference type="RefSeq" id="WP_193192280.1">
    <property type="nucleotide sequence ID" value="NZ_JACZFR010000026.1"/>
</dbReference>
<keyword evidence="3" id="KW-1185">Reference proteome</keyword>
<dbReference type="PROSITE" id="PS50106">
    <property type="entry name" value="PDZ"/>
    <property type="match status" value="1"/>
</dbReference>